<organism evidence="2 3">
    <name type="scientific">Levilactobacillus brevis</name>
    <name type="common">Lactobacillus brevis</name>
    <dbReference type="NCBI Taxonomy" id="1580"/>
    <lineage>
        <taxon>Bacteria</taxon>
        <taxon>Bacillati</taxon>
        <taxon>Bacillota</taxon>
        <taxon>Bacilli</taxon>
        <taxon>Lactobacillales</taxon>
        <taxon>Lactobacillaceae</taxon>
        <taxon>Levilactobacillus</taxon>
    </lineage>
</organism>
<protein>
    <submittedName>
        <fullName evidence="2">AcrR Transcriptional regulator</fullName>
    </submittedName>
</protein>
<dbReference type="InterPro" id="IPR001647">
    <property type="entry name" value="HTH_TetR"/>
</dbReference>
<dbReference type="RefSeq" id="WP_042521950.1">
    <property type="nucleotide sequence ID" value="NZ_FPCL01000083.1"/>
</dbReference>
<dbReference type="SUPFAM" id="SSF46689">
    <property type="entry name" value="Homeodomain-like"/>
    <property type="match status" value="1"/>
</dbReference>
<dbReference type="Proteomes" id="UP000307074">
    <property type="component" value="Chromosome"/>
</dbReference>
<dbReference type="GO" id="GO:0003677">
    <property type="term" value="F:DNA binding"/>
    <property type="evidence" value="ECO:0007669"/>
    <property type="project" value="UniProtKB-UniRule"/>
</dbReference>
<dbReference type="PANTHER" id="PTHR43479:SF11">
    <property type="entry name" value="ACREF_ENVCD OPERON REPRESSOR-RELATED"/>
    <property type="match status" value="1"/>
</dbReference>
<sequence length="177" mass="20491">MSPQELKDQKLQASYRALLLLLARKPMSEISVTELCQQAGVSRTYFYNRFGNFDEIILASQEQGISRYLRALPNFQQVDLTGLMTRYFELAQREADNQLLLVKNGKIRVLITTFQQVYRRLLAESRILAKTPLTVEDYYIEFFAGAVINLSVTWLERGMPESPRLMGQKASRFLLRT</sequence>
<proteinExistence type="predicted"/>
<dbReference type="Pfam" id="PF14278">
    <property type="entry name" value="TetR_C_8"/>
    <property type="match status" value="1"/>
</dbReference>
<evidence type="ECO:0000313" key="2">
    <source>
        <dbReference type="EMBL" id="QCZ52200.1"/>
    </source>
</evidence>
<keyword evidence="1" id="KW-0238">DNA-binding</keyword>
<name>A0A5B7XX99_LEVBR</name>
<reference evidence="2 3" key="1">
    <citation type="submission" date="2018-07" db="EMBL/GenBank/DDBJ databases">
        <authorList>
            <person name="Feyereisen M."/>
        </authorList>
    </citation>
    <scope>NUCLEOTIDE SEQUENCE [LARGE SCALE GENOMIC DNA]</scope>
    <source>
        <strain evidence="2 3">UCCLBBS449</strain>
    </source>
</reference>
<dbReference type="InterPro" id="IPR009057">
    <property type="entry name" value="Homeodomain-like_sf"/>
</dbReference>
<dbReference type="AlphaFoldDB" id="A0A5B7XX99"/>
<dbReference type="InterPro" id="IPR050624">
    <property type="entry name" value="HTH-type_Tx_Regulator"/>
</dbReference>
<evidence type="ECO:0000313" key="3">
    <source>
        <dbReference type="Proteomes" id="UP000307074"/>
    </source>
</evidence>
<dbReference type="PROSITE" id="PS50977">
    <property type="entry name" value="HTH_TETR_2"/>
    <property type="match status" value="1"/>
</dbReference>
<gene>
    <name evidence="2" type="ORF">UCCLBBS449_0204</name>
</gene>
<dbReference type="EMBL" id="CP031198">
    <property type="protein sequence ID" value="QCZ52200.1"/>
    <property type="molecule type" value="Genomic_DNA"/>
</dbReference>
<accession>A0A5B7XX99</accession>
<dbReference type="PANTHER" id="PTHR43479">
    <property type="entry name" value="ACREF/ENVCD OPERON REPRESSOR-RELATED"/>
    <property type="match status" value="1"/>
</dbReference>
<dbReference type="InterPro" id="IPR039532">
    <property type="entry name" value="TetR_C_Firmicutes"/>
</dbReference>
<evidence type="ECO:0000256" key="1">
    <source>
        <dbReference type="ARBA" id="ARBA00023125"/>
    </source>
</evidence>
<dbReference type="Gene3D" id="1.10.357.10">
    <property type="entry name" value="Tetracycline Repressor, domain 2"/>
    <property type="match status" value="1"/>
</dbReference>